<feature type="transmembrane region" description="Helical" evidence="1">
    <location>
        <begin position="226"/>
        <end position="251"/>
    </location>
</feature>
<keyword evidence="1" id="KW-0812">Transmembrane</keyword>
<evidence type="ECO:0000259" key="2">
    <source>
        <dbReference type="Pfam" id="PF10080"/>
    </source>
</evidence>
<dbReference type="Proteomes" id="UP000216451">
    <property type="component" value="Unassembled WGS sequence"/>
</dbReference>
<proteinExistence type="predicted"/>
<comment type="caution">
    <text evidence="3">The sequence shown here is derived from an EMBL/GenBank/DDBJ whole genome shotgun (WGS) entry which is preliminary data.</text>
</comment>
<reference evidence="3 4" key="1">
    <citation type="journal article" date="2017" name="BMC Genomics">
        <title>Comparative genomic and phylogenomic analyses of the Bifidobacteriaceae family.</title>
        <authorList>
            <person name="Lugli G.A."/>
            <person name="Milani C."/>
            <person name="Turroni F."/>
            <person name="Duranti S."/>
            <person name="Mancabelli L."/>
            <person name="Mangifesta M."/>
            <person name="Ferrario C."/>
            <person name="Modesto M."/>
            <person name="Mattarelli P."/>
            <person name="Jiri K."/>
            <person name="van Sinderen D."/>
            <person name="Ventura M."/>
        </authorList>
    </citation>
    <scope>NUCLEOTIDE SEQUENCE [LARGE SCALE GENOMIC DNA]</scope>
    <source>
        <strain evidence="3 4">LMG 28769</strain>
    </source>
</reference>
<evidence type="ECO:0000256" key="1">
    <source>
        <dbReference type="SAM" id="Phobius"/>
    </source>
</evidence>
<keyword evidence="4" id="KW-1185">Reference proteome</keyword>
<feature type="transmembrane region" description="Helical" evidence="1">
    <location>
        <begin position="6"/>
        <end position="26"/>
    </location>
</feature>
<feature type="transmembrane region" description="Helical" evidence="1">
    <location>
        <begin position="38"/>
        <end position="58"/>
    </location>
</feature>
<evidence type="ECO:0000313" key="3">
    <source>
        <dbReference type="EMBL" id="OZG68433.1"/>
    </source>
</evidence>
<dbReference type="InterPro" id="IPR018758">
    <property type="entry name" value="FtrD-like"/>
</dbReference>
<protein>
    <recommendedName>
        <fullName evidence="2">Membrane iron-sulfur containing protein FtrD-like domain-containing protein</fullName>
    </recommendedName>
</protein>
<sequence length="424" mass="45782">MLEQFVTVMPGTLGPALLVMCLNVLLSVGEGRKRPLSAHWRCIGLVVGILGAVVFAALRATAVIIQRTFINYPTLVCCVIADIALIMVIVRARGLTRDWAHHAVWLHIGNAVAGIAIALTVFRALPDVILELTIFIEPGDPVFTSEMLLRALGFILGVAASIIVACIIRSIRLTATPLWFTVAALMLIALIVIQHLTSLVTLMLSVGDIMLQGLSFHVLVWLINNASWLIIAQVWVFIVPAIASVVAGFRIPAVARNPADSRRRTALRRRAMLSAAWTVIVAIGVTVALTYGVAQTNKQPVLSPPESYSLSHDVATIKFSEVSDGHLHRFQYKAKDGTVMRFIIIKKNGGAYGVGLDACDNCGDAGYYEKDGKIICKRCDVAINLATIGFKGGCNPIPFPYKTTHGAIVINTADLDALSSHFKS</sequence>
<feature type="transmembrane region" description="Helical" evidence="1">
    <location>
        <begin position="272"/>
        <end position="294"/>
    </location>
</feature>
<name>A0A261GB12_9BIFI</name>
<dbReference type="Pfam" id="PF10080">
    <property type="entry name" value="FtrD-like"/>
    <property type="match status" value="1"/>
</dbReference>
<feature type="transmembrane region" description="Helical" evidence="1">
    <location>
        <begin position="70"/>
        <end position="92"/>
    </location>
</feature>
<keyword evidence="1" id="KW-1133">Transmembrane helix</keyword>
<evidence type="ECO:0000313" key="4">
    <source>
        <dbReference type="Proteomes" id="UP000216451"/>
    </source>
</evidence>
<dbReference type="EMBL" id="MWXA01000002">
    <property type="protein sequence ID" value="OZG68433.1"/>
    <property type="molecule type" value="Genomic_DNA"/>
</dbReference>
<accession>A0A261GB12</accession>
<organism evidence="3 4">
    <name type="scientific">Bifidobacterium aquikefiri</name>
    <dbReference type="NCBI Taxonomy" id="1653207"/>
    <lineage>
        <taxon>Bacteria</taxon>
        <taxon>Bacillati</taxon>
        <taxon>Actinomycetota</taxon>
        <taxon>Actinomycetes</taxon>
        <taxon>Bifidobacteriales</taxon>
        <taxon>Bifidobacteriaceae</taxon>
        <taxon>Bifidobacterium</taxon>
    </lineage>
</organism>
<feature type="transmembrane region" description="Helical" evidence="1">
    <location>
        <begin position="180"/>
        <end position="206"/>
    </location>
</feature>
<feature type="transmembrane region" description="Helical" evidence="1">
    <location>
        <begin position="147"/>
        <end position="168"/>
    </location>
</feature>
<dbReference type="RefSeq" id="WP_094692245.1">
    <property type="nucleotide sequence ID" value="NZ_JBDNSV010000007.1"/>
</dbReference>
<dbReference type="OrthoDB" id="9792533at2"/>
<gene>
    <name evidence="3" type="ORF">BAQU_0250</name>
</gene>
<feature type="domain" description="Membrane iron-sulfur containing protein FtrD-like" evidence="2">
    <location>
        <begin position="322"/>
        <end position="422"/>
    </location>
</feature>
<keyword evidence="1" id="KW-0472">Membrane</keyword>
<dbReference type="GeneID" id="98294933"/>
<feature type="transmembrane region" description="Helical" evidence="1">
    <location>
        <begin position="104"/>
        <end position="125"/>
    </location>
</feature>
<dbReference type="AlphaFoldDB" id="A0A261GB12"/>